<dbReference type="SMART" id="SM00530">
    <property type="entry name" value="HTH_XRE"/>
    <property type="match status" value="1"/>
</dbReference>
<dbReference type="GO" id="GO:0003677">
    <property type="term" value="F:DNA binding"/>
    <property type="evidence" value="ECO:0007669"/>
    <property type="project" value="InterPro"/>
</dbReference>
<comment type="caution">
    <text evidence="2">The sequence shown here is derived from an EMBL/GenBank/DDBJ whole genome shotgun (WGS) entry which is preliminary data.</text>
</comment>
<accession>A0A124FXQ8</accession>
<evidence type="ECO:0000313" key="2">
    <source>
        <dbReference type="EMBL" id="KUK78775.1"/>
    </source>
</evidence>
<protein>
    <recommendedName>
        <fullName evidence="1">HTH cro/C1-type domain-containing protein</fullName>
    </recommendedName>
</protein>
<reference evidence="3" key="1">
    <citation type="journal article" date="2015" name="MBio">
        <title>Genome-Resolved Metagenomic Analysis Reveals Roles for Candidate Phyla and Other Microbial Community Members in Biogeochemical Transformations in Oil Reservoirs.</title>
        <authorList>
            <person name="Hu P."/>
            <person name="Tom L."/>
            <person name="Singh A."/>
            <person name="Thomas B.C."/>
            <person name="Baker B.J."/>
            <person name="Piceno Y.M."/>
            <person name="Andersen G.L."/>
            <person name="Banfield J.F."/>
        </authorList>
    </citation>
    <scope>NUCLEOTIDE SEQUENCE [LARGE SCALE GENOMIC DNA]</scope>
</reference>
<dbReference type="SUPFAM" id="SSF47413">
    <property type="entry name" value="lambda repressor-like DNA-binding domains"/>
    <property type="match status" value="1"/>
</dbReference>
<dbReference type="AlphaFoldDB" id="A0A124FXQ8"/>
<dbReference type="Gene3D" id="1.10.260.40">
    <property type="entry name" value="lambda repressor-like DNA-binding domains"/>
    <property type="match status" value="1"/>
</dbReference>
<evidence type="ECO:0000313" key="3">
    <source>
        <dbReference type="Proteomes" id="UP000053860"/>
    </source>
</evidence>
<dbReference type="EMBL" id="LGGN01000004">
    <property type="protein sequence ID" value="KUK78775.1"/>
    <property type="molecule type" value="Genomic_DNA"/>
</dbReference>
<name>A0A124FXQ8_9BACT</name>
<gene>
    <name evidence="2" type="ORF">XD92_0061</name>
</gene>
<sequence>MYLLTNCYICSMKQVGQYIQSLIINGGYSQSEVAREIGVSRQSLSYVIAGRRELSIPLALKLESFFNLREGELLKKQAADSIRKYKQKIKNELIERLSAVNAFWSYADVSKEDIPDDELIEKVFIHLDLADIAKLFELYQRDYIRKIWKDKMVIQGDYLFDLNVMIALYYFNIKQPEKYLKRVEREHLKKLLTHA</sequence>
<dbReference type="Proteomes" id="UP000053860">
    <property type="component" value="Unassembled WGS sequence"/>
</dbReference>
<evidence type="ECO:0000259" key="1">
    <source>
        <dbReference type="PROSITE" id="PS50943"/>
    </source>
</evidence>
<dbReference type="Pfam" id="PF01381">
    <property type="entry name" value="HTH_3"/>
    <property type="match status" value="1"/>
</dbReference>
<dbReference type="InterPro" id="IPR001387">
    <property type="entry name" value="Cro/C1-type_HTH"/>
</dbReference>
<proteinExistence type="predicted"/>
<dbReference type="PROSITE" id="PS50943">
    <property type="entry name" value="HTH_CROC1"/>
    <property type="match status" value="1"/>
</dbReference>
<dbReference type="InterPro" id="IPR010982">
    <property type="entry name" value="Lambda_DNA-bd_dom_sf"/>
</dbReference>
<feature type="domain" description="HTH cro/C1-type" evidence="1">
    <location>
        <begin position="27"/>
        <end position="73"/>
    </location>
</feature>
<organism evidence="2 3">
    <name type="scientific">Proteiniphilum acetatigenes</name>
    <dbReference type="NCBI Taxonomy" id="294710"/>
    <lineage>
        <taxon>Bacteria</taxon>
        <taxon>Pseudomonadati</taxon>
        <taxon>Bacteroidota</taxon>
        <taxon>Bacteroidia</taxon>
        <taxon>Bacteroidales</taxon>
        <taxon>Dysgonomonadaceae</taxon>
        <taxon>Proteiniphilum</taxon>
    </lineage>
</organism>
<dbReference type="CDD" id="cd00093">
    <property type="entry name" value="HTH_XRE"/>
    <property type="match status" value="1"/>
</dbReference>